<evidence type="ECO:0000313" key="3">
    <source>
        <dbReference type="EMBL" id="ATY83855.1"/>
    </source>
</evidence>
<dbReference type="OrthoDB" id="181047at2"/>
<dbReference type="InterPro" id="IPR036291">
    <property type="entry name" value="NAD(P)-bd_dom_sf"/>
</dbReference>
<dbReference type="Gene3D" id="3.40.50.720">
    <property type="entry name" value="NAD(P)-binding Rossmann-like Domain"/>
    <property type="match status" value="1"/>
</dbReference>
<name>A0A2K8N3T9_9BACL</name>
<accession>A0A2K8N3T9</accession>
<dbReference type="Pfam" id="PF01370">
    <property type="entry name" value="Epimerase"/>
    <property type="match status" value="1"/>
</dbReference>
<dbReference type="AlphaFoldDB" id="A0A2K8N3T9"/>
<protein>
    <submittedName>
        <fullName evidence="3">UDP-glucose 4-epimerase</fullName>
    </submittedName>
</protein>
<dbReference type="SUPFAM" id="SSF51735">
    <property type="entry name" value="NAD(P)-binding Rossmann-fold domains"/>
    <property type="match status" value="1"/>
</dbReference>
<evidence type="ECO:0000259" key="2">
    <source>
        <dbReference type="Pfam" id="PF01370"/>
    </source>
</evidence>
<sequence>MRVLVTGGAGFIGSHVVDRLCEEGHDVAVVDDLSTGREDQVHPLALLHIQSVECQSLADVFGNVRPEVVIHLAAQSNVPRSIRDPLADGRVNVLGTVNVLNQCREYGVRKIIYASSAAVYGEPQYLAIDEAHPILPSSFYGISKFTPELYIRRYADLYGLDYTILRFANVYGPRQDPNGEGGVVSIFVDKLLRGETAYIDGDGEQTRDFVYVEDVAAANVAAITLGSREVVNIATGHPTSVNELWDTLRQLSGSKARAVHREPRPGDIRDSYLANDRARRVLDWEPSFTLQEGLERTLANYEQRFAGAPTGVGKDSFLK</sequence>
<keyword evidence="4" id="KW-1185">Reference proteome</keyword>
<dbReference type="KEGG" id="kyr:CVV65_01785"/>
<evidence type="ECO:0000256" key="1">
    <source>
        <dbReference type="ARBA" id="ARBA00007637"/>
    </source>
</evidence>
<dbReference type="PANTHER" id="PTHR43000">
    <property type="entry name" value="DTDP-D-GLUCOSE 4,6-DEHYDRATASE-RELATED"/>
    <property type="match status" value="1"/>
</dbReference>
<comment type="similarity">
    <text evidence="1">Belongs to the NAD(P)-dependent epimerase/dehydratase family.</text>
</comment>
<evidence type="ECO:0000313" key="4">
    <source>
        <dbReference type="Proteomes" id="UP000231932"/>
    </source>
</evidence>
<reference evidence="4" key="1">
    <citation type="submission" date="2017-11" db="EMBL/GenBank/DDBJ databases">
        <title>Complete Genome Sequence of Kyrpidia sp. Strain EA-1, a thermophilic, hydrogen-oxidizing Bacterium, isolated from the Azores.</title>
        <authorList>
            <person name="Reiner J.E."/>
            <person name="Lapp C.J."/>
            <person name="Bunk B."/>
            <person name="Gescher J."/>
        </authorList>
    </citation>
    <scope>NUCLEOTIDE SEQUENCE [LARGE SCALE GENOMIC DNA]</scope>
    <source>
        <strain evidence="4">EA-1</strain>
    </source>
</reference>
<dbReference type="Gene3D" id="3.90.25.10">
    <property type="entry name" value="UDP-galactose 4-epimerase, domain 1"/>
    <property type="match status" value="1"/>
</dbReference>
<dbReference type="InterPro" id="IPR001509">
    <property type="entry name" value="Epimerase_deHydtase"/>
</dbReference>
<dbReference type="EMBL" id="CP024955">
    <property type="protein sequence ID" value="ATY83855.1"/>
    <property type="molecule type" value="Genomic_DNA"/>
</dbReference>
<gene>
    <name evidence="3" type="ORF">CVV65_01785</name>
</gene>
<proteinExistence type="inferred from homology"/>
<organism evidence="3 4">
    <name type="scientific">Kyrpidia spormannii</name>
    <dbReference type="NCBI Taxonomy" id="2055160"/>
    <lineage>
        <taxon>Bacteria</taxon>
        <taxon>Bacillati</taxon>
        <taxon>Bacillota</taxon>
        <taxon>Bacilli</taxon>
        <taxon>Bacillales</taxon>
        <taxon>Alicyclobacillaceae</taxon>
        <taxon>Kyrpidia</taxon>
    </lineage>
</organism>
<dbReference type="Proteomes" id="UP000231932">
    <property type="component" value="Chromosome"/>
</dbReference>
<dbReference type="RefSeq" id="WP_100666692.1">
    <property type="nucleotide sequence ID" value="NZ_CP024955.1"/>
</dbReference>
<feature type="domain" description="NAD-dependent epimerase/dehydratase" evidence="2">
    <location>
        <begin position="3"/>
        <end position="234"/>
    </location>
</feature>